<dbReference type="SUPFAM" id="SSF53474">
    <property type="entry name" value="alpha/beta-Hydrolases"/>
    <property type="match status" value="1"/>
</dbReference>
<accession>A0AAD2G6N7</accession>
<evidence type="ECO:0000313" key="2">
    <source>
        <dbReference type="EMBL" id="CAJ1964863.1"/>
    </source>
</evidence>
<name>A0AAD2G6N7_9STRA</name>
<dbReference type="InterPro" id="IPR029058">
    <property type="entry name" value="AB_hydrolase_fold"/>
</dbReference>
<evidence type="ECO:0000313" key="3">
    <source>
        <dbReference type="Proteomes" id="UP001295423"/>
    </source>
</evidence>
<protein>
    <recommendedName>
        <fullName evidence="1">Fungal lipase-type domain-containing protein</fullName>
    </recommendedName>
</protein>
<keyword evidence="3" id="KW-1185">Reference proteome</keyword>
<evidence type="ECO:0000259" key="1">
    <source>
        <dbReference type="Pfam" id="PF01764"/>
    </source>
</evidence>
<dbReference type="Pfam" id="PF01764">
    <property type="entry name" value="Lipase_3"/>
    <property type="match status" value="1"/>
</dbReference>
<dbReference type="PANTHER" id="PTHR45856:SF24">
    <property type="entry name" value="FUNGAL LIPASE-LIKE DOMAIN-CONTAINING PROTEIN"/>
    <property type="match status" value="1"/>
</dbReference>
<dbReference type="InterPro" id="IPR051218">
    <property type="entry name" value="Sec_MonoDiacylglyc_Lipase"/>
</dbReference>
<dbReference type="PANTHER" id="PTHR45856">
    <property type="entry name" value="ALPHA/BETA-HYDROLASES SUPERFAMILY PROTEIN"/>
    <property type="match status" value="1"/>
</dbReference>
<dbReference type="AlphaFoldDB" id="A0AAD2G6N7"/>
<dbReference type="GO" id="GO:0006629">
    <property type="term" value="P:lipid metabolic process"/>
    <property type="evidence" value="ECO:0007669"/>
    <property type="project" value="InterPro"/>
</dbReference>
<comment type="caution">
    <text evidence="2">The sequence shown here is derived from an EMBL/GenBank/DDBJ whole genome shotgun (WGS) entry which is preliminary data.</text>
</comment>
<dbReference type="EMBL" id="CAKOGP040002202">
    <property type="protein sequence ID" value="CAJ1964863.1"/>
    <property type="molecule type" value="Genomic_DNA"/>
</dbReference>
<reference evidence="2" key="1">
    <citation type="submission" date="2023-08" db="EMBL/GenBank/DDBJ databases">
        <authorList>
            <person name="Audoor S."/>
            <person name="Bilcke G."/>
        </authorList>
    </citation>
    <scope>NUCLEOTIDE SEQUENCE</scope>
</reference>
<dbReference type="InterPro" id="IPR002921">
    <property type="entry name" value="Fungal_lipase-type"/>
</dbReference>
<proteinExistence type="predicted"/>
<organism evidence="2 3">
    <name type="scientific">Cylindrotheca closterium</name>
    <dbReference type="NCBI Taxonomy" id="2856"/>
    <lineage>
        <taxon>Eukaryota</taxon>
        <taxon>Sar</taxon>
        <taxon>Stramenopiles</taxon>
        <taxon>Ochrophyta</taxon>
        <taxon>Bacillariophyta</taxon>
        <taxon>Bacillariophyceae</taxon>
        <taxon>Bacillariophycidae</taxon>
        <taxon>Bacillariales</taxon>
        <taxon>Bacillariaceae</taxon>
        <taxon>Cylindrotheca</taxon>
    </lineage>
</organism>
<gene>
    <name evidence="2" type="ORF">CYCCA115_LOCUS20831</name>
</gene>
<sequence>MSSYKTSVSTNKVAAAAAKTLDGRLLCASSLAYGIREPYLSGAGFLSPPLQITKGVNSCLIGRTRDGIVIAFRAGGFHRDALYNNNNKGLAREVRKALQEVLSTCDTKSKYKSTRRCKLYLTGHSKGGCLASLFALELLQSPDLPNPEYVCTFGAPRVGDAEFGSYYQEHVLQTAYENHLDMIPFFPPSSRDSPKMTSLMEDLQKDECQTSKSCSTTGHTTKTWEYAPIGTRKFISRQGEIVHHVSRQLDNQRIREIEGKTILRLGEFRQAHCSSCPDTSGGCSGGYFKAIAPEICASAYV</sequence>
<dbReference type="Proteomes" id="UP001295423">
    <property type="component" value="Unassembled WGS sequence"/>
</dbReference>
<dbReference type="Gene3D" id="3.40.50.1820">
    <property type="entry name" value="alpha/beta hydrolase"/>
    <property type="match status" value="1"/>
</dbReference>
<feature type="domain" description="Fungal lipase-type" evidence="1">
    <location>
        <begin position="92"/>
        <end position="188"/>
    </location>
</feature>